<sequence length="293" mass="32255">MLSRRRLLVSGLIATGGATLALPAWARVEADSLKFETVPIPIVGLEAPLRVAQLSDIHWDHRSVPWNSIEQAIDYINAAEVDLVALTGDFVTYDPAPIFELAPALGRLRARHGLFAVLGNHDNAHPRGARTIKKALAREQIVLIENRWTAVASLAVGGTGDLWHGPFEPERVLMPLRGRRPLLLLSHNPDGFWRLGEQRLDLQLSGHTHGGQVRLPGVGPVLALKNRLGDRLRRYLPELGDSLQKHAIIRTNSWAGLYGQGKNCLYVSRGMGRFKRLSIGCPPEVTIIDLIPA</sequence>
<feature type="signal peptide" evidence="3">
    <location>
        <begin position="1"/>
        <end position="26"/>
    </location>
</feature>
<evidence type="ECO:0000259" key="4">
    <source>
        <dbReference type="Pfam" id="PF00149"/>
    </source>
</evidence>
<dbReference type="EMBL" id="CP003587">
    <property type="protein sequence ID" value="AGY59081.1"/>
    <property type="molecule type" value="Genomic_DNA"/>
</dbReference>
<dbReference type="Proteomes" id="UP000017396">
    <property type="component" value="Chromosome"/>
</dbReference>
<gene>
    <name evidence="5" type="ORF">GKIL_2835</name>
</gene>
<keyword evidence="3" id="KW-0732">Signal</keyword>
<dbReference type="InterPro" id="IPR006311">
    <property type="entry name" value="TAT_signal"/>
</dbReference>
<accession>U5QJI4</accession>
<protein>
    <submittedName>
        <fullName evidence="5">Metallophosphoesterase</fullName>
    </submittedName>
</protein>
<evidence type="ECO:0000256" key="1">
    <source>
        <dbReference type="ARBA" id="ARBA00022723"/>
    </source>
</evidence>
<dbReference type="Gene3D" id="3.60.21.10">
    <property type="match status" value="1"/>
</dbReference>
<dbReference type="GO" id="GO:0016020">
    <property type="term" value="C:membrane"/>
    <property type="evidence" value="ECO:0007669"/>
    <property type="project" value="GOC"/>
</dbReference>
<keyword evidence="2" id="KW-0378">Hydrolase</keyword>
<feature type="domain" description="Calcineurin-like phosphoesterase" evidence="4">
    <location>
        <begin position="49"/>
        <end position="210"/>
    </location>
</feature>
<dbReference type="HOGENOM" id="CLU_025443_3_2_3"/>
<dbReference type="KEGG" id="glj:GKIL_2835"/>
<dbReference type="eggNOG" id="COG1408">
    <property type="taxonomic scope" value="Bacteria"/>
</dbReference>
<evidence type="ECO:0000313" key="5">
    <source>
        <dbReference type="EMBL" id="AGY59081.1"/>
    </source>
</evidence>
<dbReference type="Pfam" id="PF00149">
    <property type="entry name" value="Metallophos"/>
    <property type="match status" value="1"/>
</dbReference>
<organism evidence="5 6">
    <name type="scientific">Gloeobacter kilaueensis (strain ATCC BAA-2537 / CCAP 1431/1 / ULC 316 / JS1)</name>
    <dbReference type="NCBI Taxonomy" id="1183438"/>
    <lineage>
        <taxon>Bacteria</taxon>
        <taxon>Bacillati</taxon>
        <taxon>Cyanobacteriota</taxon>
        <taxon>Cyanophyceae</taxon>
        <taxon>Gloeobacterales</taxon>
        <taxon>Gloeobacteraceae</taxon>
        <taxon>Gloeobacter</taxon>
    </lineage>
</organism>
<name>U5QJI4_GLOK1</name>
<evidence type="ECO:0000256" key="3">
    <source>
        <dbReference type="SAM" id="SignalP"/>
    </source>
</evidence>
<feature type="chain" id="PRO_5004664021" evidence="3">
    <location>
        <begin position="27"/>
        <end position="293"/>
    </location>
</feature>
<dbReference type="SUPFAM" id="SSF56300">
    <property type="entry name" value="Metallo-dependent phosphatases"/>
    <property type="match status" value="1"/>
</dbReference>
<dbReference type="GO" id="GO:0046872">
    <property type="term" value="F:metal ion binding"/>
    <property type="evidence" value="ECO:0007669"/>
    <property type="project" value="UniProtKB-KW"/>
</dbReference>
<dbReference type="RefSeq" id="WP_023174300.1">
    <property type="nucleotide sequence ID" value="NC_022600.1"/>
</dbReference>
<dbReference type="InterPro" id="IPR051158">
    <property type="entry name" value="Metallophosphoesterase_sf"/>
</dbReference>
<reference evidence="5 6" key="1">
    <citation type="journal article" date="2013" name="PLoS ONE">
        <title>Cultivation and Complete Genome Sequencing of Gloeobacter kilaueensis sp. nov., from a Lava Cave in Kilauea Caldera, Hawai'i.</title>
        <authorList>
            <person name="Saw J.H."/>
            <person name="Schatz M."/>
            <person name="Brown M.V."/>
            <person name="Kunkel D.D."/>
            <person name="Foster J.S."/>
            <person name="Shick H."/>
            <person name="Christensen S."/>
            <person name="Hou S."/>
            <person name="Wan X."/>
            <person name="Donachie S.P."/>
        </authorList>
    </citation>
    <scope>NUCLEOTIDE SEQUENCE [LARGE SCALE GENOMIC DNA]</scope>
    <source>
        <strain evidence="6">JS</strain>
    </source>
</reference>
<keyword evidence="6" id="KW-1185">Reference proteome</keyword>
<proteinExistence type="predicted"/>
<dbReference type="InterPro" id="IPR029052">
    <property type="entry name" value="Metallo-depent_PP-like"/>
</dbReference>
<dbReference type="GO" id="GO:0008758">
    <property type="term" value="F:UDP-2,3-diacylglucosamine hydrolase activity"/>
    <property type="evidence" value="ECO:0007669"/>
    <property type="project" value="TreeGrafter"/>
</dbReference>
<keyword evidence="1" id="KW-0479">Metal-binding</keyword>
<dbReference type="OrthoDB" id="9780884at2"/>
<dbReference type="GO" id="GO:0009245">
    <property type="term" value="P:lipid A biosynthetic process"/>
    <property type="evidence" value="ECO:0007669"/>
    <property type="project" value="TreeGrafter"/>
</dbReference>
<dbReference type="PANTHER" id="PTHR31302:SF31">
    <property type="entry name" value="PHOSPHODIESTERASE YAEI"/>
    <property type="match status" value="1"/>
</dbReference>
<evidence type="ECO:0000313" key="6">
    <source>
        <dbReference type="Proteomes" id="UP000017396"/>
    </source>
</evidence>
<evidence type="ECO:0000256" key="2">
    <source>
        <dbReference type="ARBA" id="ARBA00022801"/>
    </source>
</evidence>
<dbReference type="PANTHER" id="PTHR31302">
    <property type="entry name" value="TRANSMEMBRANE PROTEIN WITH METALLOPHOSPHOESTERASE DOMAIN-RELATED"/>
    <property type="match status" value="1"/>
</dbReference>
<dbReference type="InterPro" id="IPR004843">
    <property type="entry name" value="Calcineurin-like_PHP"/>
</dbReference>
<dbReference type="STRING" id="1183438.GKIL_2835"/>
<dbReference type="AlphaFoldDB" id="U5QJI4"/>
<dbReference type="PROSITE" id="PS51318">
    <property type="entry name" value="TAT"/>
    <property type="match status" value="1"/>
</dbReference>